<keyword evidence="5 11" id="KW-0862">Zinc</keyword>
<comment type="similarity">
    <text evidence="2 11">Belongs to the zinc-containing alcohol dehydrogenase family.</text>
</comment>
<evidence type="ECO:0000256" key="7">
    <source>
        <dbReference type="ARBA" id="ARBA00023027"/>
    </source>
</evidence>
<dbReference type="SUPFAM" id="SSF50129">
    <property type="entry name" value="GroES-like"/>
    <property type="match status" value="1"/>
</dbReference>
<keyword evidence="6" id="KW-0560">Oxidoreductase</keyword>
<dbReference type="OrthoDB" id="2148442at2759"/>
<dbReference type="EC" id="1.1.1.12" evidence="8"/>
<dbReference type="InterPro" id="IPR045306">
    <property type="entry name" value="SDH-like"/>
</dbReference>
<dbReference type="GO" id="GO:0008270">
    <property type="term" value="F:zinc ion binding"/>
    <property type="evidence" value="ECO:0007669"/>
    <property type="project" value="InterPro"/>
</dbReference>
<evidence type="ECO:0000256" key="5">
    <source>
        <dbReference type="ARBA" id="ARBA00022833"/>
    </source>
</evidence>
<evidence type="ECO:0000313" key="14">
    <source>
        <dbReference type="EMBL" id="PWN33944.1"/>
    </source>
</evidence>
<keyword evidence="7" id="KW-0520">NAD</keyword>
<evidence type="ECO:0000256" key="8">
    <source>
        <dbReference type="ARBA" id="ARBA00038954"/>
    </source>
</evidence>
<dbReference type="Gene3D" id="3.40.50.720">
    <property type="entry name" value="NAD(P)-binding Rossmann-like Domain"/>
    <property type="match status" value="1"/>
</dbReference>
<evidence type="ECO:0000256" key="2">
    <source>
        <dbReference type="ARBA" id="ARBA00008072"/>
    </source>
</evidence>
<dbReference type="FunFam" id="3.40.50.720:FF:000068">
    <property type="entry name" value="Sorbitol dehydrogenase"/>
    <property type="match status" value="1"/>
</dbReference>
<dbReference type="RefSeq" id="XP_025354246.1">
    <property type="nucleotide sequence ID" value="XM_025499170.1"/>
</dbReference>
<dbReference type="CDD" id="cd05285">
    <property type="entry name" value="sorbitol_DH"/>
    <property type="match status" value="1"/>
</dbReference>
<evidence type="ECO:0000259" key="13">
    <source>
        <dbReference type="Pfam" id="PF08240"/>
    </source>
</evidence>
<sequence length="385" mass="41047">MAPVAAAPAVVAAQQLSLKENLTLMATHESKLELVKSQAQMPGPGQALVHVRATGVCGSDVHFWKHAGLGPWKITDKTALGHESGGIVIAVGEGVVNVKPGDRVAIEPGVPCGKATCNFCLTGQYNLCPSVDFYSVPPADGTLRRYHLHPAGWLHKVPETMSYAEIALLEPLSVCLHATAQAQLRLGQPCLITGAGPIGVVQLMCANASGCSPIVITDLSQERLDFAKTVVPEVIPFKIDLSKTEQETAREIVATFTKACSGVGGTGLNGEVMPAVTMECTGVESSIATAGYATQPSGLVFVIGVGSSFLKNFPFMHFSTNEITLKFLFRYRDTWPRAIRLVSAGKIDVKKIVTAQFPLERAKEAVEHAADRTKFSVKTLIVDEE</sequence>
<dbReference type="InterPro" id="IPR002328">
    <property type="entry name" value="ADH_Zn_CS"/>
</dbReference>
<dbReference type="PROSITE" id="PS00059">
    <property type="entry name" value="ADH_ZINC"/>
    <property type="match status" value="1"/>
</dbReference>
<comment type="cofactor">
    <cofactor evidence="1 11">
        <name>Zn(2+)</name>
        <dbReference type="ChEBI" id="CHEBI:29105"/>
    </cofactor>
</comment>
<organism evidence="14 15">
    <name type="scientific">Meira miltonrushii</name>
    <dbReference type="NCBI Taxonomy" id="1280837"/>
    <lineage>
        <taxon>Eukaryota</taxon>
        <taxon>Fungi</taxon>
        <taxon>Dikarya</taxon>
        <taxon>Basidiomycota</taxon>
        <taxon>Ustilaginomycotina</taxon>
        <taxon>Exobasidiomycetes</taxon>
        <taxon>Exobasidiales</taxon>
        <taxon>Brachybasidiaceae</taxon>
        <taxon>Meira</taxon>
    </lineage>
</organism>
<dbReference type="Gene3D" id="3.90.180.10">
    <property type="entry name" value="Medium-chain alcohol dehydrogenases, catalytic domain"/>
    <property type="match status" value="1"/>
</dbReference>
<gene>
    <name evidence="14" type="ORF">FA14DRAFT_161553</name>
</gene>
<evidence type="ECO:0000256" key="4">
    <source>
        <dbReference type="ARBA" id="ARBA00022723"/>
    </source>
</evidence>
<keyword evidence="15" id="KW-1185">Reference proteome</keyword>
<proteinExistence type="inferred from homology"/>
<dbReference type="PANTHER" id="PTHR43161:SF12">
    <property type="entry name" value="L-ARABINITOL 4-DEHYDROGENASE"/>
    <property type="match status" value="1"/>
</dbReference>
<dbReference type="InParanoid" id="A0A316V9L9"/>
<evidence type="ECO:0000256" key="9">
    <source>
        <dbReference type="ARBA" id="ARBA00039783"/>
    </source>
</evidence>
<evidence type="ECO:0000256" key="10">
    <source>
        <dbReference type="ARBA" id="ARBA00049317"/>
    </source>
</evidence>
<dbReference type="STRING" id="1280837.A0A316V9L9"/>
<evidence type="ECO:0000256" key="11">
    <source>
        <dbReference type="RuleBase" id="RU361277"/>
    </source>
</evidence>
<dbReference type="InterPro" id="IPR013154">
    <property type="entry name" value="ADH-like_N"/>
</dbReference>
<dbReference type="PANTHER" id="PTHR43161">
    <property type="entry name" value="SORBITOL DEHYDROGENASE"/>
    <property type="match status" value="1"/>
</dbReference>
<evidence type="ECO:0000256" key="3">
    <source>
        <dbReference type="ARBA" id="ARBA00011881"/>
    </source>
</evidence>
<dbReference type="GO" id="GO:0006062">
    <property type="term" value="P:sorbitol catabolic process"/>
    <property type="evidence" value="ECO:0007669"/>
    <property type="project" value="TreeGrafter"/>
</dbReference>
<dbReference type="Proteomes" id="UP000245771">
    <property type="component" value="Unassembled WGS sequence"/>
</dbReference>
<evidence type="ECO:0000256" key="1">
    <source>
        <dbReference type="ARBA" id="ARBA00001947"/>
    </source>
</evidence>
<reference evidence="14 15" key="1">
    <citation type="journal article" date="2018" name="Mol. Biol. Evol.">
        <title>Broad Genomic Sampling Reveals a Smut Pathogenic Ancestry of the Fungal Clade Ustilaginomycotina.</title>
        <authorList>
            <person name="Kijpornyongpan T."/>
            <person name="Mondo S.J."/>
            <person name="Barry K."/>
            <person name="Sandor L."/>
            <person name="Lee J."/>
            <person name="Lipzen A."/>
            <person name="Pangilinan J."/>
            <person name="LaButti K."/>
            <person name="Hainaut M."/>
            <person name="Henrissat B."/>
            <person name="Grigoriev I.V."/>
            <person name="Spatafora J.W."/>
            <person name="Aime M.C."/>
        </authorList>
    </citation>
    <scope>NUCLEOTIDE SEQUENCE [LARGE SCALE GENOMIC DNA]</scope>
    <source>
        <strain evidence="14 15">MCA 3882</strain>
    </source>
</reference>
<dbReference type="SUPFAM" id="SSF51735">
    <property type="entry name" value="NAD(P)-binding Rossmann-fold domains"/>
    <property type="match status" value="1"/>
</dbReference>
<dbReference type="AlphaFoldDB" id="A0A316V9L9"/>
<dbReference type="Pfam" id="PF00107">
    <property type="entry name" value="ADH_zinc_N"/>
    <property type="match status" value="1"/>
</dbReference>
<feature type="domain" description="Alcohol dehydrogenase-like C-terminal" evidence="12">
    <location>
        <begin position="197"/>
        <end position="343"/>
    </location>
</feature>
<keyword evidence="4 11" id="KW-0479">Metal-binding</keyword>
<dbReference type="InterPro" id="IPR011032">
    <property type="entry name" value="GroES-like_sf"/>
</dbReference>
<protein>
    <recommendedName>
        <fullName evidence="9">L-arabinitol 4-dehydrogenase</fullName>
        <ecNumber evidence="8">1.1.1.12</ecNumber>
    </recommendedName>
</protein>
<evidence type="ECO:0000313" key="15">
    <source>
        <dbReference type="Proteomes" id="UP000245771"/>
    </source>
</evidence>
<dbReference type="GeneID" id="37020951"/>
<evidence type="ECO:0000259" key="12">
    <source>
        <dbReference type="Pfam" id="PF00107"/>
    </source>
</evidence>
<feature type="domain" description="Alcohol dehydrogenase-like N-terminal" evidence="13">
    <location>
        <begin position="43"/>
        <end position="159"/>
    </location>
</feature>
<dbReference type="InterPro" id="IPR013149">
    <property type="entry name" value="ADH-like_C"/>
</dbReference>
<comment type="subunit">
    <text evidence="3">Homotetramer.</text>
</comment>
<accession>A0A316V9L9</accession>
<dbReference type="GO" id="GO:0050019">
    <property type="term" value="F:L-arabinitol 4-dehydrogenase activity"/>
    <property type="evidence" value="ECO:0007669"/>
    <property type="project" value="UniProtKB-EC"/>
</dbReference>
<dbReference type="GO" id="GO:0003939">
    <property type="term" value="F:L-iditol 2-dehydrogenase (NAD+) activity"/>
    <property type="evidence" value="ECO:0007669"/>
    <property type="project" value="TreeGrafter"/>
</dbReference>
<dbReference type="InterPro" id="IPR036291">
    <property type="entry name" value="NAD(P)-bd_dom_sf"/>
</dbReference>
<evidence type="ECO:0000256" key="6">
    <source>
        <dbReference type="ARBA" id="ARBA00023002"/>
    </source>
</evidence>
<dbReference type="Pfam" id="PF08240">
    <property type="entry name" value="ADH_N"/>
    <property type="match status" value="1"/>
</dbReference>
<comment type="catalytic activity">
    <reaction evidence="10">
        <text>L-arabinitol + NAD(+) = L-xylulose + NADH + H(+)</text>
        <dbReference type="Rhea" id="RHEA:16381"/>
        <dbReference type="ChEBI" id="CHEBI:15378"/>
        <dbReference type="ChEBI" id="CHEBI:17399"/>
        <dbReference type="ChEBI" id="CHEBI:18403"/>
        <dbReference type="ChEBI" id="CHEBI:57540"/>
        <dbReference type="ChEBI" id="CHEBI:57945"/>
        <dbReference type="EC" id="1.1.1.12"/>
    </reaction>
</comment>
<name>A0A316V9L9_9BASI</name>
<dbReference type="EMBL" id="KZ819604">
    <property type="protein sequence ID" value="PWN33944.1"/>
    <property type="molecule type" value="Genomic_DNA"/>
</dbReference>